<organism evidence="3 4">
    <name type="scientific">Plasmodium vinckei vinckei</name>
    <dbReference type="NCBI Taxonomy" id="54757"/>
    <lineage>
        <taxon>Eukaryota</taxon>
        <taxon>Sar</taxon>
        <taxon>Alveolata</taxon>
        <taxon>Apicomplexa</taxon>
        <taxon>Aconoidasida</taxon>
        <taxon>Haemosporida</taxon>
        <taxon>Plasmodiidae</taxon>
        <taxon>Plasmodium</taxon>
        <taxon>Plasmodium (Vinckeia)</taxon>
    </lineage>
</organism>
<reference evidence="3 4" key="1">
    <citation type="submission" date="2019-01" db="EMBL/GenBank/DDBJ databases">
        <authorList>
            <person name="Ramaprasad A."/>
        </authorList>
    </citation>
    <scope>NUCLEOTIDE SEQUENCE [LARGE SCALE GENOMIC DNA]</scope>
</reference>
<dbReference type="EMBL" id="LR215061">
    <property type="protein sequence ID" value="VEV55275.1"/>
    <property type="molecule type" value="Genomic_DNA"/>
</dbReference>
<evidence type="ECO:0000256" key="1">
    <source>
        <dbReference type="SAM" id="MobiDB-lite"/>
    </source>
</evidence>
<name>A0A449BPA5_PLAVN</name>
<dbReference type="Proteomes" id="UP000290582">
    <property type="component" value="Chromosome PVVCY_05"/>
</dbReference>
<evidence type="ECO:0000313" key="4">
    <source>
        <dbReference type="Proteomes" id="UP000290582"/>
    </source>
</evidence>
<dbReference type="RefSeq" id="XP_008625753.2">
    <property type="nucleotide sequence ID" value="XM_008627531.2"/>
</dbReference>
<sequence length="131" mass="14789">MQSTIYYILLVFLYILPVENTVKMSYGNSTITCVQEPPSRTGRGGNSRATLRIVKLAPKKKVTWDKDTVDNEHANKKSSKVCCKYKKPRRFDESSESESSDSDSERNSYDSFKKAKKGGCSDCSKRVSIKT</sequence>
<keyword evidence="2" id="KW-0732">Signal</keyword>
<dbReference type="AlphaFoldDB" id="A0A449BPA5"/>
<dbReference type="PANTHER" id="PTHR20835:SF0">
    <property type="entry name" value="E3 UBIQUITIN-PROTEIN LIGASE PPP1R11"/>
    <property type="match status" value="1"/>
</dbReference>
<proteinExistence type="predicted"/>
<dbReference type="OrthoDB" id="372387at2759"/>
<dbReference type="InterPro" id="IPR011107">
    <property type="entry name" value="PPI_Ypi1"/>
</dbReference>
<dbReference type="GO" id="GO:0008157">
    <property type="term" value="F:protein phosphatase 1 binding"/>
    <property type="evidence" value="ECO:0007669"/>
    <property type="project" value="TreeGrafter"/>
</dbReference>
<evidence type="ECO:0000256" key="2">
    <source>
        <dbReference type="SAM" id="SignalP"/>
    </source>
</evidence>
<evidence type="ECO:0000313" key="3">
    <source>
        <dbReference type="EMBL" id="VEV55275.1"/>
    </source>
</evidence>
<feature type="chain" id="PRO_5019096344" evidence="2">
    <location>
        <begin position="21"/>
        <end position="131"/>
    </location>
</feature>
<dbReference type="KEGG" id="pvv:PVVCY_0501600"/>
<dbReference type="GO" id="GO:0004865">
    <property type="term" value="F:protein serine/threonine phosphatase inhibitor activity"/>
    <property type="evidence" value="ECO:0007669"/>
    <property type="project" value="InterPro"/>
</dbReference>
<protein>
    <submittedName>
        <fullName evidence="3">Protein phosphatase inhibitor 3, putative</fullName>
    </submittedName>
</protein>
<dbReference type="GeneID" id="19962092"/>
<dbReference type="GO" id="GO:0005634">
    <property type="term" value="C:nucleus"/>
    <property type="evidence" value="ECO:0007669"/>
    <property type="project" value="TreeGrafter"/>
</dbReference>
<feature type="signal peptide" evidence="2">
    <location>
        <begin position="1"/>
        <end position="20"/>
    </location>
</feature>
<feature type="region of interest" description="Disordered" evidence="1">
    <location>
        <begin position="87"/>
        <end position="131"/>
    </location>
</feature>
<feature type="compositionally biased region" description="Basic and acidic residues" evidence="1">
    <location>
        <begin position="103"/>
        <end position="113"/>
    </location>
</feature>
<gene>
    <name evidence="3" type="ORF">PVVCY_0501600</name>
</gene>
<dbReference type="VEuPathDB" id="PlasmoDB:PVVCY_0501600"/>
<accession>A0A449BPA5</accession>
<dbReference type="Pfam" id="PF07491">
    <property type="entry name" value="PPI_Ypi1"/>
    <property type="match status" value="1"/>
</dbReference>
<dbReference type="PANTHER" id="PTHR20835">
    <property type="entry name" value="E3 UBIQUITIN-PROTEIN LIGASE PPP1R11-RELATED"/>
    <property type="match status" value="1"/>
</dbReference>